<accession>A0A1G8G6D9</accession>
<feature type="region of interest" description="Disordered" evidence="1">
    <location>
        <begin position="1"/>
        <end position="22"/>
    </location>
</feature>
<dbReference type="Proteomes" id="UP000199017">
    <property type="component" value="Unassembled WGS sequence"/>
</dbReference>
<keyword evidence="2" id="KW-0946">Virion</keyword>
<dbReference type="AlphaFoldDB" id="A0A1G8G6D9"/>
<dbReference type="EMBL" id="FNDU01000003">
    <property type="protein sequence ID" value="SDH89955.1"/>
    <property type="molecule type" value="Genomic_DNA"/>
</dbReference>
<sequence length="140" mass="16162">MIKATSFAGGGKSMSKDSLPPSLHDFREFLQKHPRLIKEVREGNRTWNQLYQDWVILGEEHDDWKPFRVSEEEKSNDNPDQSDSLSNLMKTIGQINIQDLQKQISQFSGMMGNVQRVLQQFQKPSGPPRPPQDPFSFRGF</sequence>
<protein>
    <submittedName>
        <fullName evidence="2">Putative coat protein</fullName>
    </submittedName>
</protein>
<keyword evidence="2" id="KW-0167">Capsid protein</keyword>
<proteinExistence type="predicted"/>
<dbReference type="Pfam" id="PF14071">
    <property type="entry name" value="YlbD_coat"/>
    <property type="match status" value="1"/>
</dbReference>
<evidence type="ECO:0000313" key="3">
    <source>
        <dbReference type="Proteomes" id="UP000199017"/>
    </source>
</evidence>
<reference evidence="2 3" key="1">
    <citation type="submission" date="2016-10" db="EMBL/GenBank/DDBJ databases">
        <authorList>
            <person name="de Groot N.N."/>
        </authorList>
    </citation>
    <scope>NUCLEOTIDE SEQUENCE [LARGE SCALE GENOMIC DNA]</scope>
    <source>
        <strain evidence="3">P4B,CCM 7963,CECT 7998,DSM 25260,IBRC-M 10614,KCTC 13821</strain>
    </source>
</reference>
<dbReference type="InterPro" id="IPR025953">
    <property type="entry name" value="YlbD_coat"/>
</dbReference>
<name>A0A1G8G6D9_9BACI</name>
<evidence type="ECO:0000256" key="1">
    <source>
        <dbReference type="SAM" id="MobiDB-lite"/>
    </source>
</evidence>
<gene>
    <name evidence="2" type="ORF">SAMN05216352_103245</name>
</gene>
<feature type="region of interest" description="Disordered" evidence="1">
    <location>
        <begin position="121"/>
        <end position="140"/>
    </location>
</feature>
<dbReference type="STRING" id="930129.SAMN05216352_103245"/>
<keyword evidence="3" id="KW-1185">Reference proteome</keyword>
<evidence type="ECO:0000313" key="2">
    <source>
        <dbReference type="EMBL" id="SDH89955.1"/>
    </source>
</evidence>
<organism evidence="2 3">
    <name type="scientific">Alteribacillus bidgolensis</name>
    <dbReference type="NCBI Taxonomy" id="930129"/>
    <lineage>
        <taxon>Bacteria</taxon>
        <taxon>Bacillati</taxon>
        <taxon>Bacillota</taxon>
        <taxon>Bacilli</taxon>
        <taxon>Bacillales</taxon>
        <taxon>Bacillaceae</taxon>
        <taxon>Alteribacillus</taxon>
    </lineage>
</organism>